<name>A0A512PFF4_9CELL</name>
<evidence type="ECO:0008006" key="3">
    <source>
        <dbReference type="Google" id="ProtNLM"/>
    </source>
</evidence>
<comment type="caution">
    <text evidence="1">The sequence shown here is derived from an EMBL/GenBank/DDBJ whole genome shotgun (WGS) entry which is preliminary data.</text>
</comment>
<dbReference type="OrthoDB" id="3381577at2"/>
<protein>
    <recommendedName>
        <fullName evidence="3">ATP/GTP-binding protein</fullName>
    </recommendedName>
</protein>
<dbReference type="RefSeq" id="WP_146953730.1">
    <property type="nucleotide sequence ID" value="NZ_BAABBJ010000002.1"/>
</dbReference>
<sequence length="102" mass="11601">MPRSRRSTKRPYAADHVPLDVERATGGRSTLSSADGEWVVQTVRGSEREYRCPGCDQVVTPGTPHVVAWRSDGMFGEALDDRRHWHTACWQARGRRGPTRRR</sequence>
<dbReference type="Proteomes" id="UP000321798">
    <property type="component" value="Unassembled WGS sequence"/>
</dbReference>
<evidence type="ECO:0000313" key="1">
    <source>
        <dbReference type="EMBL" id="GEP69928.1"/>
    </source>
</evidence>
<gene>
    <name evidence="1" type="ORF">CSO01_26430</name>
</gene>
<dbReference type="EMBL" id="BKAL01000010">
    <property type="protein sequence ID" value="GEP69928.1"/>
    <property type="molecule type" value="Genomic_DNA"/>
</dbReference>
<keyword evidence="2" id="KW-1185">Reference proteome</keyword>
<evidence type="ECO:0000313" key="2">
    <source>
        <dbReference type="Proteomes" id="UP000321798"/>
    </source>
</evidence>
<reference evidence="1 2" key="1">
    <citation type="submission" date="2019-07" db="EMBL/GenBank/DDBJ databases">
        <title>Whole genome shotgun sequence of Cellulomonas soli NBRC 109434.</title>
        <authorList>
            <person name="Hosoyama A."/>
            <person name="Uohara A."/>
            <person name="Ohji S."/>
            <person name="Ichikawa N."/>
        </authorList>
    </citation>
    <scope>NUCLEOTIDE SEQUENCE [LARGE SCALE GENOMIC DNA]</scope>
    <source>
        <strain evidence="1 2">NBRC 109434</strain>
    </source>
</reference>
<accession>A0A512PFF4</accession>
<proteinExistence type="predicted"/>
<dbReference type="AlphaFoldDB" id="A0A512PFF4"/>
<organism evidence="1 2">
    <name type="scientific">Cellulomonas soli</name>
    <dbReference type="NCBI Taxonomy" id="931535"/>
    <lineage>
        <taxon>Bacteria</taxon>
        <taxon>Bacillati</taxon>
        <taxon>Actinomycetota</taxon>
        <taxon>Actinomycetes</taxon>
        <taxon>Micrococcales</taxon>
        <taxon>Cellulomonadaceae</taxon>
        <taxon>Cellulomonas</taxon>
    </lineage>
</organism>